<dbReference type="RefSeq" id="WP_166009199.1">
    <property type="nucleotide sequence ID" value="NZ_CP049888.1"/>
</dbReference>
<sequence length="106" mass="11893">MEKSGFSDFEKEAMRERALVHELAPELQAKTWYGMPAYANEEGKVVLFFKDASKFKSRYCTLGFEDAAQLDDAAMWPTSYALLAWNDAVAAQVENLILRAAGHAIK</sequence>
<protein>
    <submittedName>
        <fullName evidence="1">DUF1801 domain-containing protein</fullName>
    </submittedName>
</protein>
<organism evidence="1 2">
    <name type="scientific">Weissella coleopterorum</name>
    <dbReference type="NCBI Taxonomy" id="2714949"/>
    <lineage>
        <taxon>Bacteria</taxon>
        <taxon>Bacillati</taxon>
        <taxon>Bacillota</taxon>
        <taxon>Bacilli</taxon>
        <taxon>Lactobacillales</taxon>
        <taxon>Lactobacillaceae</taxon>
        <taxon>Weissella</taxon>
    </lineage>
</organism>
<accession>A0A6G8AYQ6</accession>
<gene>
    <name evidence="1" type="ORF">G7084_00955</name>
</gene>
<evidence type="ECO:0000313" key="2">
    <source>
        <dbReference type="Proteomes" id="UP000500741"/>
    </source>
</evidence>
<reference evidence="1 2" key="1">
    <citation type="submission" date="2020-03" db="EMBL/GenBank/DDBJ databases">
        <title>Weissella sp. nov., isolated from Cybister lewisianus.</title>
        <authorList>
            <person name="Hyun D.-W."/>
            <person name="Bae J.-W."/>
        </authorList>
    </citation>
    <scope>NUCLEOTIDE SEQUENCE [LARGE SCALE GENOMIC DNA]</scope>
    <source>
        <strain evidence="1 2">HDW19</strain>
    </source>
</reference>
<keyword evidence="2" id="KW-1185">Reference proteome</keyword>
<dbReference type="AlphaFoldDB" id="A0A6G8AYQ6"/>
<dbReference type="SUPFAM" id="SSF159888">
    <property type="entry name" value="YdhG-like"/>
    <property type="match status" value="1"/>
</dbReference>
<dbReference type="Proteomes" id="UP000500741">
    <property type="component" value="Chromosome"/>
</dbReference>
<dbReference type="EMBL" id="CP049888">
    <property type="protein sequence ID" value="QIL50013.1"/>
    <property type="molecule type" value="Genomic_DNA"/>
</dbReference>
<proteinExistence type="predicted"/>
<evidence type="ECO:0000313" key="1">
    <source>
        <dbReference type="EMBL" id="QIL50013.1"/>
    </source>
</evidence>
<dbReference type="KEGG" id="wco:G7084_00955"/>
<name>A0A6G8AYQ6_9LACO</name>